<dbReference type="Gene3D" id="3.40.50.2000">
    <property type="entry name" value="Glycogen Phosphorylase B"/>
    <property type="match status" value="2"/>
</dbReference>
<comment type="caution">
    <text evidence="3">The sequence shown here is derived from an EMBL/GenBank/DDBJ whole genome shotgun (WGS) entry which is preliminary data.</text>
</comment>
<dbReference type="GO" id="GO:1901135">
    <property type="term" value="P:carbohydrate derivative metabolic process"/>
    <property type="evidence" value="ECO:0007669"/>
    <property type="project" value="UniProtKB-ARBA"/>
</dbReference>
<gene>
    <name evidence="3" type="ORF">IP93_00809</name>
</gene>
<dbReference type="PANTHER" id="PTHR12526:SF630">
    <property type="entry name" value="GLYCOSYLTRANSFERASE"/>
    <property type="match status" value="1"/>
</dbReference>
<dbReference type="InterPro" id="IPR001296">
    <property type="entry name" value="Glyco_trans_1"/>
</dbReference>
<accession>A0A562LY68</accession>
<dbReference type="InterPro" id="IPR028098">
    <property type="entry name" value="Glyco_trans_4-like_N"/>
</dbReference>
<dbReference type="PANTHER" id="PTHR12526">
    <property type="entry name" value="GLYCOSYLTRANSFERASE"/>
    <property type="match status" value="1"/>
</dbReference>
<dbReference type="SUPFAM" id="SSF53756">
    <property type="entry name" value="UDP-Glycosyltransferase/glycogen phosphorylase"/>
    <property type="match status" value="1"/>
</dbReference>
<dbReference type="Pfam" id="PF00534">
    <property type="entry name" value="Glycos_transf_1"/>
    <property type="match status" value="1"/>
</dbReference>
<proteinExistence type="predicted"/>
<organism evidence="3 4">
    <name type="scientific">Aerolutibacter ruishenii</name>
    <dbReference type="NCBI Taxonomy" id="686800"/>
    <lineage>
        <taxon>Bacteria</taxon>
        <taxon>Pseudomonadati</taxon>
        <taxon>Pseudomonadota</taxon>
        <taxon>Gammaproteobacteria</taxon>
        <taxon>Lysobacterales</taxon>
        <taxon>Lysobacteraceae</taxon>
        <taxon>Aerolutibacter</taxon>
    </lineage>
</organism>
<dbReference type="GO" id="GO:0016757">
    <property type="term" value="F:glycosyltransferase activity"/>
    <property type="evidence" value="ECO:0007669"/>
    <property type="project" value="InterPro"/>
</dbReference>
<dbReference type="Pfam" id="PF13439">
    <property type="entry name" value="Glyco_transf_4"/>
    <property type="match status" value="1"/>
</dbReference>
<evidence type="ECO:0000313" key="4">
    <source>
        <dbReference type="Proteomes" id="UP000316471"/>
    </source>
</evidence>
<feature type="domain" description="Glycosyltransferase subfamily 4-like N-terminal" evidence="2">
    <location>
        <begin position="77"/>
        <end position="234"/>
    </location>
</feature>
<dbReference type="AlphaFoldDB" id="A0A562LY68"/>
<evidence type="ECO:0000259" key="1">
    <source>
        <dbReference type="Pfam" id="PF00534"/>
    </source>
</evidence>
<reference evidence="3 4" key="1">
    <citation type="journal article" date="2015" name="Stand. Genomic Sci.">
        <title>Genomic Encyclopedia of Bacterial and Archaeal Type Strains, Phase III: the genomes of soil and plant-associated and newly described type strains.</title>
        <authorList>
            <person name="Whitman W.B."/>
            <person name="Woyke T."/>
            <person name="Klenk H.P."/>
            <person name="Zhou Y."/>
            <person name="Lilburn T.G."/>
            <person name="Beck B.J."/>
            <person name="De Vos P."/>
            <person name="Vandamme P."/>
            <person name="Eisen J.A."/>
            <person name="Garrity G."/>
            <person name="Hugenholtz P."/>
            <person name="Kyrpides N.C."/>
        </authorList>
    </citation>
    <scope>NUCLEOTIDE SEQUENCE [LARGE SCALE GENOMIC DNA]</scope>
    <source>
        <strain evidence="3 4">CGMCC 1.10136</strain>
    </source>
</reference>
<evidence type="ECO:0000313" key="3">
    <source>
        <dbReference type="EMBL" id="TWI12468.1"/>
    </source>
</evidence>
<feature type="domain" description="Glycosyl transferase family 1" evidence="1">
    <location>
        <begin position="256"/>
        <end position="411"/>
    </location>
</feature>
<keyword evidence="3" id="KW-0808">Transferase</keyword>
<protein>
    <submittedName>
        <fullName evidence="3">Glycosyltransferase involved in cell wall biosynthesis</fullName>
    </submittedName>
</protein>
<evidence type="ECO:0000259" key="2">
    <source>
        <dbReference type="Pfam" id="PF13439"/>
    </source>
</evidence>
<dbReference type="EMBL" id="VLKP01000003">
    <property type="protein sequence ID" value="TWI12468.1"/>
    <property type="molecule type" value="Genomic_DNA"/>
</dbReference>
<dbReference type="CDD" id="cd03811">
    <property type="entry name" value="GT4_GT28_WabH-like"/>
    <property type="match status" value="1"/>
</dbReference>
<keyword evidence="4" id="KW-1185">Reference proteome</keyword>
<name>A0A562LY68_9GAMM</name>
<dbReference type="Proteomes" id="UP000316471">
    <property type="component" value="Unassembled WGS sequence"/>
</dbReference>
<sequence>MASQLNALRYRVMTWRQNGMAPPTRQTAGGVELLQSPRGAARNGLDSGRILIDSVADGVGSARVERVAILLRDLSGGGAERVTVNLANELAARGYHVDLVLFRPTGPLLAIIDPVVNVVDLGVSRYRWSLWPLIRYLRMSNPSALLACMWPMTVLAVLAKAVARIDSRLLVVEHKTWSADLATKPWRRRMVSASMRLVFPHADARIAVSEGAADDLARFSGVLRSSISVLYNPVVDGSVLAPEGDGFPPDSWWSGNHRRILAVGRLVKEKDLPTLLRAFSHMRNTGHPCARLLMLGEGEDRHMLEALVGELGVADAVDMPGFVADTRPYFRRADLFVLSSATEGLPTVVIEAMAAGARIVSTDCPSGPRELLQDGALGRLVPVGDVAGLAQAMVSALRDDPDREALRSRAADFSVSRCVDDYERLLLGRRASS</sequence>